<evidence type="ECO:0000256" key="3">
    <source>
        <dbReference type="SAM" id="SignalP"/>
    </source>
</evidence>
<dbReference type="EMBL" id="JAAXOO010000001">
    <property type="protein sequence ID" value="NKY31470.1"/>
    <property type="molecule type" value="Genomic_DNA"/>
</dbReference>
<feature type="signal peptide" evidence="3">
    <location>
        <begin position="1"/>
        <end position="28"/>
    </location>
</feature>
<protein>
    <submittedName>
        <fullName evidence="5">Amino acid ABC transporter substrate-binding protein</fullName>
    </submittedName>
</protein>
<dbReference type="PROSITE" id="PS51318">
    <property type="entry name" value="TAT"/>
    <property type="match status" value="1"/>
</dbReference>
<keyword evidence="6" id="KW-1185">Reference proteome</keyword>
<organism evidence="5 6">
    <name type="scientific">Nocardia speluncae</name>
    <dbReference type="NCBI Taxonomy" id="419477"/>
    <lineage>
        <taxon>Bacteria</taxon>
        <taxon>Bacillati</taxon>
        <taxon>Actinomycetota</taxon>
        <taxon>Actinomycetes</taxon>
        <taxon>Mycobacteriales</taxon>
        <taxon>Nocardiaceae</taxon>
        <taxon>Nocardia</taxon>
    </lineage>
</organism>
<feature type="domain" description="Leucine-binding protein" evidence="4">
    <location>
        <begin position="42"/>
        <end position="380"/>
    </location>
</feature>
<evidence type="ECO:0000313" key="6">
    <source>
        <dbReference type="Proteomes" id="UP000565715"/>
    </source>
</evidence>
<dbReference type="PANTHER" id="PTHR30483:SF6">
    <property type="entry name" value="PERIPLASMIC BINDING PROTEIN OF ABC TRANSPORTER FOR NATURAL AMINO ACIDS"/>
    <property type="match status" value="1"/>
</dbReference>
<feature type="chain" id="PRO_5039158303" evidence="3">
    <location>
        <begin position="29"/>
        <end position="409"/>
    </location>
</feature>
<dbReference type="Pfam" id="PF13458">
    <property type="entry name" value="Peripla_BP_6"/>
    <property type="match status" value="1"/>
</dbReference>
<dbReference type="InterPro" id="IPR006311">
    <property type="entry name" value="TAT_signal"/>
</dbReference>
<evidence type="ECO:0000256" key="2">
    <source>
        <dbReference type="ARBA" id="ARBA00022729"/>
    </source>
</evidence>
<comment type="similarity">
    <text evidence="1">Belongs to the leucine-binding protein family.</text>
</comment>
<dbReference type="SUPFAM" id="SSF53822">
    <property type="entry name" value="Periplasmic binding protein-like I"/>
    <property type="match status" value="1"/>
</dbReference>
<dbReference type="InterPro" id="IPR028081">
    <property type="entry name" value="Leu-bd"/>
</dbReference>
<comment type="caution">
    <text evidence="5">The sequence shown here is derived from an EMBL/GenBank/DDBJ whole genome shotgun (WGS) entry which is preliminary data.</text>
</comment>
<name>A0A846X9G0_9NOCA</name>
<reference evidence="5 6" key="1">
    <citation type="submission" date="2020-04" db="EMBL/GenBank/DDBJ databases">
        <title>MicrobeNet Type strains.</title>
        <authorList>
            <person name="Nicholson A.C."/>
        </authorList>
    </citation>
    <scope>NUCLEOTIDE SEQUENCE [LARGE SCALE GENOMIC DNA]</scope>
    <source>
        <strain evidence="5 6">DSM 45078</strain>
    </source>
</reference>
<dbReference type="RefSeq" id="WP_068049685.1">
    <property type="nucleotide sequence ID" value="NZ_JAAXOO010000001.1"/>
</dbReference>
<evidence type="ECO:0000313" key="5">
    <source>
        <dbReference type="EMBL" id="NKY31470.1"/>
    </source>
</evidence>
<proteinExistence type="inferred from homology"/>
<keyword evidence="2 3" id="KW-0732">Signal</keyword>
<sequence length="409" mass="43019">MSEVISARFSRRTALAGFGALAAAGALALSGCGRGAGATGQVGVGWIEPKTGRLAAAYKPIYVGGRLALEDITAGGGLLGEMAGLTEIDDKGSPSTQAAIARRVVGAEPSFVVGPTGSSQVLASASALAQKAFIQSGWGGSANLGNGKEFPYFYQLVYNTTQQAEAAVRFLREARDKKRIGLIVENSEFGESIRTAAIDYLASEYSATPVAVETFEVDANDLTPYVRKLEAAKVDGLGLFTGQPQATILILRAMRASGFAPTIVSHDLNYVDALSEFRGELLDNFFGTTYRGLTYTATETPHERVTALAGRIAEHPDTAGLGYSAITSPYFDYLTLMADLVAQENTADPRALKKALDAVAGYQGVRSKISFTADNHTGIADEEITIGTLTSALEPESLGGLLRRRADGL</sequence>
<dbReference type="InterPro" id="IPR028082">
    <property type="entry name" value="Peripla_BP_I"/>
</dbReference>
<dbReference type="InterPro" id="IPR051010">
    <property type="entry name" value="BCAA_transport"/>
</dbReference>
<gene>
    <name evidence="5" type="ORF">HGA13_00065</name>
</gene>
<dbReference type="Proteomes" id="UP000565715">
    <property type="component" value="Unassembled WGS sequence"/>
</dbReference>
<dbReference type="AlphaFoldDB" id="A0A846X9G0"/>
<evidence type="ECO:0000259" key="4">
    <source>
        <dbReference type="Pfam" id="PF13458"/>
    </source>
</evidence>
<dbReference type="Gene3D" id="3.40.50.2300">
    <property type="match status" value="2"/>
</dbReference>
<accession>A0A846X9G0</accession>
<dbReference type="PANTHER" id="PTHR30483">
    <property type="entry name" value="LEUCINE-SPECIFIC-BINDING PROTEIN"/>
    <property type="match status" value="1"/>
</dbReference>
<evidence type="ECO:0000256" key="1">
    <source>
        <dbReference type="ARBA" id="ARBA00010062"/>
    </source>
</evidence>